<dbReference type="RefSeq" id="WP_038506234.1">
    <property type="nucleotide sequence ID" value="NZ_CP007243.1"/>
</dbReference>
<organism evidence="1 2">
    <name type="scientific">Leptospirillum ferriphilum YSK</name>
    <dbReference type="NCBI Taxonomy" id="1441628"/>
    <lineage>
        <taxon>Bacteria</taxon>
        <taxon>Pseudomonadati</taxon>
        <taxon>Nitrospirota</taxon>
        <taxon>Nitrospiria</taxon>
        <taxon>Nitrospirales</taxon>
        <taxon>Nitrospiraceae</taxon>
        <taxon>Leptospirillum</taxon>
    </lineage>
</organism>
<dbReference type="KEGG" id="lfp:Y981_11620"/>
<name>A0A059XTM7_9BACT</name>
<sequence>MKSVEGLDRPIFLGASCDFRFDSRERGTGHILTIRPFLRWILKNTLRLVISGERSYPGQKTLDGKVRRSRG</sequence>
<evidence type="ECO:0000313" key="1">
    <source>
        <dbReference type="EMBL" id="AIA31984.1"/>
    </source>
</evidence>
<evidence type="ECO:0000313" key="2">
    <source>
        <dbReference type="Proteomes" id="UP000027059"/>
    </source>
</evidence>
<gene>
    <name evidence="1" type="ORF">Y981_11620</name>
</gene>
<accession>A0A059XTM7</accession>
<dbReference type="AlphaFoldDB" id="A0A059XTM7"/>
<protein>
    <submittedName>
        <fullName evidence="1">Uncharacterized protein</fullName>
    </submittedName>
</protein>
<keyword evidence="2" id="KW-1185">Reference proteome</keyword>
<reference evidence="1 2" key="2">
    <citation type="journal article" date="2015" name="Biomed. Res. Int.">
        <title>Effects of Arsenite Resistance on the Growth and Functional Gene Expression of Leptospirillum ferriphilum and Acidithiobacillus thiooxidans in Pure Culture and Coculture.</title>
        <authorList>
            <person name="Jiang H."/>
            <person name="Liang Y."/>
            <person name="Yin H."/>
            <person name="Xiao Y."/>
            <person name="Guo X."/>
            <person name="Xu Y."/>
            <person name="Hu Q."/>
            <person name="Liu H."/>
            <person name="Liu X."/>
        </authorList>
    </citation>
    <scope>NUCLEOTIDE SEQUENCE [LARGE SCALE GENOMIC DNA]</scope>
    <source>
        <strain evidence="1 2">YSK</strain>
    </source>
</reference>
<dbReference type="Proteomes" id="UP000027059">
    <property type="component" value="Chromosome"/>
</dbReference>
<proteinExistence type="predicted"/>
<dbReference type="HOGENOM" id="CLU_2735089_0_0_0"/>
<reference evidence="2" key="1">
    <citation type="submission" date="2014-02" db="EMBL/GenBank/DDBJ databases">
        <title>Complete genome sequence and comparative genomic analysis of the nitrogen-fixing bacterium Leptospirillum ferriphilum YSK.</title>
        <authorList>
            <person name="Guo X."/>
            <person name="Yin H."/>
            <person name="Liang Y."/>
            <person name="Hu Q."/>
            <person name="Ma L."/>
            <person name="Xiao Y."/>
            <person name="Zhang X."/>
            <person name="Qiu G."/>
            <person name="Liu X."/>
        </authorList>
    </citation>
    <scope>NUCLEOTIDE SEQUENCE [LARGE SCALE GENOMIC DNA]</scope>
    <source>
        <strain evidence="2">YSK</strain>
    </source>
</reference>
<dbReference type="EMBL" id="CP007243">
    <property type="protein sequence ID" value="AIA31984.1"/>
    <property type="molecule type" value="Genomic_DNA"/>
</dbReference>